<organism evidence="2 3">
    <name type="scientific">Plesiocystis pacifica SIR-1</name>
    <dbReference type="NCBI Taxonomy" id="391625"/>
    <lineage>
        <taxon>Bacteria</taxon>
        <taxon>Pseudomonadati</taxon>
        <taxon>Myxococcota</taxon>
        <taxon>Polyangia</taxon>
        <taxon>Nannocystales</taxon>
        <taxon>Nannocystaceae</taxon>
        <taxon>Plesiocystis</taxon>
    </lineage>
</organism>
<dbReference type="Proteomes" id="UP000005801">
    <property type="component" value="Unassembled WGS sequence"/>
</dbReference>
<comment type="caution">
    <text evidence="2">The sequence shown here is derived from an EMBL/GenBank/DDBJ whole genome shotgun (WGS) entry which is preliminary data.</text>
</comment>
<dbReference type="PROSITE" id="PS51257">
    <property type="entry name" value="PROKAR_LIPOPROTEIN"/>
    <property type="match status" value="1"/>
</dbReference>
<evidence type="ECO:0008006" key="4">
    <source>
        <dbReference type="Google" id="ProtNLM"/>
    </source>
</evidence>
<evidence type="ECO:0000256" key="1">
    <source>
        <dbReference type="SAM" id="MobiDB-lite"/>
    </source>
</evidence>
<dbReference type="EMBL" id="ABCS01000125">
    <property type="protein sequence ID" value="EDM74555.1"/>
    <property type="molecule type" value="Genomic_DNA"/>
</dbReference>
<feature type="region of interest" description="Disordered" evidence="1">
    <location>
        <begin position="31"/>
        <end position="68"/>
    </location>
</feature>
<gene>
    <name evidence="2" type="ORF">PPSIR1_29133</name>
</gene>
<name>A6GHV8_9BACT</name>
<evidence type="ECO:0000313" key="3">
    <source>
        <dbReference type="Proteomes" id="UP000005801"/>
    </source>
</evidence>
<feature type="compositionally biased region" description="Basic and acidic residues" evidence="1">
    <location>
        <begin position="31"/>
        <end position="43"/>
    </location>
</feature>
<feature type="compositionally biased region" description="Basic and acidic residues" evidence="1">
    <location>
        <begin position="54"/>
        <end position="68"/>
    </location>
</feature>
<sequence length="165" mass="17234">MRLWSASFRLAVLLGGCSVVTMGCDQTGAKTEAEAEAAPKPDEGAAQPAVLTDDPDKPVEVGDLTHDPESWDGRRIIVRGRARPFGNAIELVDPAPRKALRVMLGGELGGKSVGCVRTSDGTVACTPDLTMGEVYDVTGELSLGEDHAYTLVPEEVAKADTKAGG</sequence>
<accession>A6GHV8</accession>
<dbReference type="AlphaFoldDB" id="A6GHV8"/>
<proteinExistence type="predicted"/>
<keyword evidence="3" id="KW-1185">Reference proteome</keyword>
<protein>
    <recommendedName>
        <fullName evidence="4">Lipoprotein</fullName>
    </recommendedName>
</protein>
<evidence type="ECO:0000313" key="2">
    <source>
        <dbReference type="EMBL" id="EDM74555.1"/>
    </source>
</evidence>
<reference evidence="2 3" key="1">
    <citation type="submission" date="2007-06" db="EMBL/GenBank/DDBJ databases">
        <authorList>
            <person name="Shimkets L."/>
            <person name="Ferriera S."/>
            <person name="Johnson J."/>
            <person name="Kravitz S."/>
            <person name="Beeson K."/>
            <person name="Sutton G."/>
            <person name="Rogers Y.-H."/>
            <person name="Friedman R."/>
            <person name="Frazier M."/>
            <person name="Venter J.C."/>
        </authorList>
    </citation>
    <scope>NUCLEOTIDE SEQUENCE [LARGE SCALE GENOMIC DNA]</scope>
    <source>
        <strain evidence="2 3">SIR-1</strain>
    </source>
</reference>